<feature type="region of interest" description="Disordered" evidence="1">
    <location>
        <begin position="51"/>
        <end position="75"/>
    </location>
</feature>
<gene>
    <name evidence="2" type="ORF">EYF80_016582</name>
</gene>
<evidence type="ECO:0000313" key="2">
    <source>
        <dbReference type="EMBL" id="TNN73096.1"/>
    </source>
</evidence>
<accession>A0A4Z2I4V2</accession>
<dbReference type="AlphaFoldDB" id="A0A4Z2I4V2"/>
<name>A0A4Z2I4V2_9TELE</name>
<proteinExistence type="predicted"/>
<dbReference type="Proteomes" id="UP000314294">
    <property type="component" value="Unassembled WGS sequence"/>
</dbReference>
<dbReference type="EMBL" id="SRLO01000128">
    <property type="protein sequence ID" value="TNN73096.1"/>
    <property type="molecule type" value="Genomic_DNA"/>
</dbReference>
<sequence length="107" mass="11853">MENTVKAIWKLASTTIAAPTATAGYRGPERASPGPGIEDPRMMLTKIRVPSSSARMARQNCRLRSSREKGAINKRRPVFRSPNIHFFGLLRLPKAVLLRQALPTLSN</sequence>
<evidence type="ECO:0000313" key="3">
    <source>
        <dbReference type="Proteomes" id="UP000314294"/>
    </source>
</evidence>
<reference evidence="2 3" key="1">
    <citation type="submission" date="2019-03" db="EMBL/GenBank/DDBJ databases">
        <title>First draft genome of Liparis tanakae, snailfish: a comprehensive survey of snailfish specific genes.</title>
        <authorList>
            <person name="Kim W."/>
            <person name="Song I."/>
            <person name="Jeong J.-H."/>
            <person name="Kim D."/>
            <person name="Kim S."/>
            <person name="Ryu S."/>
            <person name="Song J.Y."/>
            <person name="Lee S.K."/>
        </authorList>
    </citation>
    <scope>NUCLEOTIDE SEQUENCE [LARGE SCALE GENOMIC DNA]</scope>
    <source>
        <tissue evidence="2">Muscle</tissue>
    </source>
</reference>
<protein>
    <submittedName>
        <fullName evidence="2">Uncharacterized protein</fullName>
    </submittedName>
</protein>
<keyword evidence="3" id="KW-1185">Reference proteome</keyword>
<comment type="caution">
    <text evidence="2">The sequence shown here is derived from an EMBL/GenBank/DDBJ whole genome shotgun (WGS) entry which is preliminary data.</text>
</comment>
<organism evidence="2 3">
    <name type="scientific">Liparis tanakae</name>
    <name type="common">Tanaka's snailfish</name>
    <dbReference type="NCBI Taxonomy" id="230148"/>
    <lineage>
        <taxon>Eukaryota</taxon>
        <taxon>Metazoa</taxon>
        <taxon>Chordata</taxon>
        <taxon>Craniata</taxon>
        <taxon>Vertebrata</taxon>
        <taxon>Euteleostomi</taxon>
        <taxon>Actinopterygii</taxon>
        <taxon>Neopterygii</taxon>
        <taxon>Teleostei</taxon>
        <taxon>Neoteleostei</taxon>
        <taxon>Acanthomorphata</taxon>
        <taxon>Eupercaria</taxon>
        <taxon>Perciformes</taxon>
        <taxon>Cottioidei</taxon>
        <taxon>Cottales</taxon>
        <taxon>Liparidae</taxon>
        <taxon>Liparis</taxon>
    </lineage>
</organism>
<feature type="region of interest" description="Disordered" evidence="1">
    <location>
        <begin position="22"/>
        <end position="41"/>
    </location>
</feature>
<evidence type="ECO:0000256" key="1">
    <source>
        <dbReference type="SAM" id="MobiDB-lite"/>
    </source>
</evidence>